<dbReference type="EMBL" id="HBGB01049485">
    <property type="protein sequence ID" value="CAD9073944.1"/>
    <property type="molecule type" value="Transcribed_RNA"/>
</dbReference>
<dbReference type="AlphaFoldDB" id="A0A7S1KHL3"/>
<sequence>MMCFCGSTHTKAIGKRPQKTTSGCHDMKGTNRQTGGERQKKETGWTVDRGGWTLMSVCMSLTAYGNRQAYGQAGGGEGAASKTRTKGIRHTTQHPSMSLLSRHRCPSMPFPRRQAHGSKQKTASIRPHSTRPSVCRSIHCTYSAL</sequence>
<evidence type="ECO:0000256" key="1">
    <source>
        <dbReference type="SAM" id="MobiDB-lite"/>
    </source>
</evidence>
<feature type="region of interest" description="Disordered" evidence="1">
    <location>
        <begin position="14"/>
        <end position="44"/>
    </location>
</feature>
<evidence type="ECO:0000313" key="2">
    <source>
        <dbReference type="EMBL" id="CAD9073944.1"/>
    </source>
</evidence>
<organism evidence="2">
    <name type="scientific">Vitrella brassicaformis</name>
    <dbReference type="NCBI Taxonomy" id="1169539"/>
    <lineage>
        <taxon>Eukaryota</taxon>
        <taxon>Sar</taxon>
        <taxon>Alveolata</taxon>
        <taxon>Colpodellida</taxon>
        <taxon>Vitrellaceae</taxon>
        <taxon>Vitrella</taxon>
    </lineage>
</organism>
<reference evidence="2" key="1">
    <citation type="submission" date="2021-01" db="EMBL/GenBank/DDBJ databases">
        <authorList>
            <person name="Corre E."/>
            <person name="Pelletier E."/>
            <person name="Niang G."/>
            <person name="Scheremetjew M."/>
            <person name="Finn R."/>
            <person name="Kale V."/>
            <person name="Holt S."/>
            <person name="Cochrane G."/>
            <person name="Meng A."/>
            <person name="Brown T."/>
            <person name="Cohen L."/>
        </authorList>
    </citation>
    <scope>NUCLEOTIDE SEQUENCE</scope>
    <source>
        <strain evidence="2">CCMP3346</strain>
    </source>
</reference>
<protein>
    <submittedName>
        <fullName evidence="2">Uncharacterized protein</fullName>
    </submittedName>
</protein>
<gene>
    <name evidence="2" type="ORF">VBRA1451_LOCUS29028</name>
</gene>
<accession>A0A7S1KHL3</accession>
<name>A0A7S1KHL3_9ALVE</name>
<feature type="compositionally biased region" description="Basic residues" evidence="1">
    <location>
        <begin position="83"/>
        <end position="92"/>
    </location>
</feature>
<feature type="region of interest" description="Disordered" evidence="1">
    <location>
        <begin position="69"/>
        <end position="131"/>
    </location>
</feature>
<feature type="compositionally biased region" description="Basic and acidic residues" evidence="1">
    <location>
        <begin position="25"/>
        <end position="43"/>
    </location>
</feature>
<proteinExistence type="predicted"/>